<dbReference type="PANTHER" id="PTHR43537:SF44">
    <property type="entry name" value="GNTR FAMILY REGULATORY PROTEIN"/>
    <property type="match status" value="1"/>
</dbReference>
<evidence type="ECO:0000313" key="5">
    <source>
        <dbReference type="EMBL" id="ACB96643.1"/>
    </source>
</evidence>
<dbReference type="OrthoDB" id="9028214at2"/>
<keyword evidence="6" id="KW-1185">Reference proteome</keyword>
<dbReference type="PANTHER" id="PTHR43537">
    <property type="entry name" value="TRANSCRIPTIONAL REGULATOR, GNTR FAMILY"/>
    <property type="match status" value="1"/>
</dbReference>
<name>B2IBL7_BEII9</name>
<dbReference type="InterPro" id="IPR008920">
    <property type="entry name" value="TF_FadR/GntR_C"/>
</dbReference>
<dbReference type="KEGG" id="bid:Bind_3082"/>
<dbReference type="SMART" id="SM00895">
    <property type="entry name" value="FCD"/>
    <property type="match status" value="1"/>
</dbReference>
<dbReference type="HOGENOM" id="CLU_017584_9_4_5"/>
<feature type="domain" description="HTH gntR-type" evidence="4">
    <location>
        <begin position="14"/>
        <end position="82"/>
    </location>
</feature>
<keyword evidence="3" id="KW-0804">Transcription</keyword>
<keyword evidence="1" id="KW-0805">Transcription regulation</keyword>
<organism evidence="5 6">
    <name type="scientific">Beijerinckia indica subsp. indica (strain ATCC 9039 / DSM 1715 / NCIMB 8712)</name>
    <dbReference type="NCBI Taxonomy" id="395963"/>
    <lineage>
        <taxon>Bacteria</taxon>
        <taxon>Pseudomonadati</taxon>
        <taxon>Pseudomonadota</taxon>
        <taxon>Alphaproteobacteria</taxon>
        <taxon>Hyphomicrobiales</taxon>
        <taxon>Beijerinckiaceae</taxon>
        <taxon>Beijerinckia</taxon>
    </lineage>
</organism>
<dbReference type="PRINTS" id="PR00035">
    <property type="entry name" value="HTHGNTR"/>
</dbReference>
<dbReference type="InterPro" id="IPR036388">
    <property type="entry name" value="WH-like_DNA-bd_sf"/>
</dbReference>
<dbReference type="InterPro" id="IPR011711">
    <property type="entry name" value="GntR_C"/>
</dbReference>
<dbReference type="InterPro" id="IPR000524">
    <property type="entry name" value="Tscrpt_reg_HTH_GntR"/>
</dbReference>
<keyword evidence="2" id="KW-0238">DNA-binding</keyword>
<dbReference type="Gene3D" id="1.10.10.10">
    <property type="entry name" value="Winged helix-like DNA-binding domain superfamily/Winged helix DNA-binding domain"/>
    <property type="match status" value="1"/>
</dbReference>
<accession>B2IBL7</accession>
<dbReference type="SUPFAM" id="SSF46785">
    <property type="entry name" value="Winged helix' DNA-binding domain"/>
    <property type="match status" value="1"/>
</dbReference>
<dbReference type="CDD" id="cd07377">
    <property type="entry name" value="WHTH_GntR"/>
    <property type="match status" value="1"/>
</dbReference>
<dbReference type="PROSITE" id="PS50949">
    <property type="entry name" value="HTH_GNTR"/>
    <property type="match status" value="1"/>
</dbReference>
<dbReference type="Proteomes" id="UP000001695">
    <property type="component" value="Chromosome"/>
</dbReference>
<reference evidence="6" key="1">
    <citation type="submission" date="2008-03" db="EMBL/GenBank/DDBJ databases">
        <title>Complete sequence of chromosome of Beijerinckia indica subsp. indica ATCC 9039.</title>
        <authorList>
            <consortium name="US DOE Joint Genome Institute"/>
            <person name="Copeland A."/>
            <person name="Lucas S."/>
            <person name="Lapidus A."/>
            <person name="Glavina del Rio T."/>
            <person name="Dalin E."/>
            <person name="Tice H."/>
            <person name="Bruce D."/>
            <person name="Goodwin L."/>
            <person name="Pitluck S."/>
            <person name="LaButti K."/>
            <person name="Schmutz J."/>
            <person name="Larimer F."/>
            <person name="Land M."/>
            <person name="Hauser L."/>
            <person name="Kyrpides N."/>
            <person name="Mikhailova N."/>
            <person name="Dunfield P.F."/>
            <person name="Dedysh S.N."/>
            <person name="Liesack W."/>
            <person name="Saw J.H."/>
            <person name="Alam M."/>
            <person name="Chen Y."/>
            <person name="Murrell J.C."/>
            <person name="Richardson P."/>
        </authorList>
    </citation>
    <scope>NUCLEOTIDE SEQUENCE [LARGE SCALE GENOMIC DNA]</scope>
    <source>
        <strain evidence="6">ATCC 9039 / DSM 1715 / NCIMB 8712</strain>
    </source>
</reference>
<dbReference type="GO" id="GO:0003677">
    <property type="term" value="F:DNA binding"/>
    <property type="evidence" value="ECO:0007669"/>
    <property type="project" value="UniProtKB-KW"/>
</dbReference>
<evidence type="ECO:0000313" key="6">
    <source>
        <dbReference type="Proteomes" id="UP000001695"/>
    </source>
</evidence>
<dbReference type="AlphaFoldDB" id="B2IBL7"/>
<dbReference type="InterPro" id="IPR036390">
    <property type="entry name" value="WH_DNA-bd_sf"/>
</dbReference>
<dbReference type="GO" id="GO:0003700">
    <property type="term" value="F:DNA-binding transcription factor activity"/>
    <property type="evidence" value="ECO:0007669"/>
    <property type="project" value="InterPro"/>
</dbReference>
<dbReference type="SMART" id="SM00345">
    <property type="entry name" value="HTH_GNTR"/>
    <property type="match status" value="1"/>
</dbReference>
<proteinExistence type="predicted"/>
<reference evidence="5 6" key="2">
    <citation type="journal article" date="2010" name="J. Bacteriol.">
        <title>Complete genome sequence of Beijerinckia indica subsp. indica.</title>
        <authorList>
            <person name="Tamas I."/>
            <person name="Dedysh S.N."/>
            <person name="Liesack W."/>
            <person name="Stott M.B."/>
            <person name="Alam M."/>
            <person name="Murrell J.C."/>
            <person name="Dunfield P.F."/>
        </authorList>
    </citation>
    <scope>NUCLEOTIDE SEQUENCE [LARGE SCALE GENOMIC DNA]</scope>
    <source>
        <strain evidence="6">ATCC 9039 / DSM 1715 / NCIMB 8712</strain>
    </source>
</reference>
<evidence type="ECO:0000256" key="2">
    <source>
        <dbReference type="ARBA" id="ARBA00023125"/>
    </source>
</evidence>
<evidence type="ECO:0000259" key="4">
    <source>
        <dbReference type="PROSITE" id="PS50949"/>
    </source>
</evidence>
<dbReference type="Pfam" id="PF00392">
    <property type="entry name" value="GntR"/>
    <property type="match status" value="1"/>
</dbReference>
<evidence type="ECO:0000256" key="1">
    <source>
        <dbReference type="ARBA" id="ARBA00023015"/>
    </source>
</evidence>
<protein>
    <submittedName>
        <fullName evidence="5">GntR domain protein</fullName>
    </submittedName>
</protein>
<evidence type="ECO:0000256" key="3">
    <source>
        <dbReference type="ARBA" id="ARBA00023163"/>
    </source>
</evidence>
<dbReference type="eggNOG" id="COG2186">
    <property type="taxonomic scope" value="Bacteria"/>
</dbReference>
<dbReference type="SUPFAM" id="SSF48008">
    <property type="entry name" value="GntR ligand-binding domain-like"/>
    <property type="match status" value="1"/>
</dbReference>
<dbReference type="Gene3D" id="1.20.120.530">
    <property type="entry name" value="GntR ligand-binding domain-like"/>
    <property type="match status" value="1"/>
</dbReference>
<gene>
    <name evidence="5" type="ordered locus">Bind_3082</name>
</gene>
<dbReference type="STRING" id="395963.Bind_3082"/>
<dbReference type="RefSeq" id="WP_012385991.1">
    <property type="nucleotide sequence ID" value="NC_010581.1"/>
</dbReference>
<sequence>MTSPLVVIPSRRTNSNNAEVARIIGIDIIASRYKEGAKLPGDAELTMLFGISRPVLRESVKTLVAKGLLSTKARVGTVVRERAAWNMFDPDVLAWHLDAGIDARFLRDLSEIRLAVEPRAAALAAERRTDQDIALMRAIITNMYAAASRGAENFAEADLGFHLLIANASGNPFMRSIGAVIEAALRVSFRLSAPRDEREFEISVAAHERIVDAIAEKNSESAAAAMTNVIFSGQRRHRAAD</sequence>
<dbReference type="Pfam" id="PF07729">
    <property type="entry name" value="FCD"/>
    <property type="match status" value="1"/>
</dbReference>
<dbReference type="EMBL" id="CP001016">
    <property type="protein sequence ID" value="ACB96643.1"/>
    <property type="molecule type" value="Genomic_DNA"/>
</dbReference>